<dbReference type="RefSeq" id="WP_078765999.1">
    <property type="nucleotide sequence ID" value="NZ_FUXZ01000006.1"/>
</dbReference>
<evidence type="ECO:0000256" key="1">
    <source>
        <dbReference type="SAM" id="Phobius"/>
    </source>
</evidence>
<gene>
    <name evidence="2" type="ORF">SAMN02745111_01127</name>
</gene>
<keyword evidence="1" id="KW-0472">Membrane</keyword>
<dbReference type="STRING" id="39495.SAMN02745111_01127"/>
<sequence length="203" mass="22705">MFYKSKRIRQLYMVEIKCLVGGLIFAIIGLILLSSGLIQSSKAVDGDLSKIIDVFKDSYVIYLLLGGMLTVMGLTMFGLDLVLLICAKNIKSISGITQEDIDKVADDEDSVLLAVSKVLLSKDFMVGFRCDVGAQIFDQVAFKYDEVKKIYGEHVKSAYGTTKYEITVEATDDNKYVLSTVYNSKYEMERVEDDIKAIQERIG</sequence>
<dbReference type="Proteomes" id="UP000190814">
    <property type="component" value="Unassembled WGS sequence"/>
</dbReference>
<dbReference type="OrthoDB" id="2028711at2"/>
<accession>A0A1T4VKT7</accession>
<evidence type="ECO:0000313" key="3">
    <source>
        <dbReference type="Proteomes" id="UP000190814"/>
    </source>
</evidence>
<organism evidence="2 3">
    <name type="scientific">Eubacterium uniforme</name>
    <dbReference type="NCBI Taxonomy" id="39495"/>
    <lineage>
        <taxon>Bacteria</taxon>
        <taxon>Bacillati</taxon>
        <taxon>Bacillota</taxon>
        <taxon>Clostridia</taxon>
        <taxon>Eubacteriales</taxon>
        <taxon>Eubacteriaceae</taxon>
        <taxon>Eubacterium</taxon>
    </lineage>
</organism>
<reference evidence="2 3" key="1">
    <citation type="submission" date="2017-02" db="EMBL/GenBank/DDBJ databases">
        <authorList>
            <person name="Peterson S.W."/>
        </authorList>
    </citation>
    <scope>NUCLEOTIDE SEQUENCE [LARGE SCALE GENOMIC DNA]</scope>
    <source>
        <strain evidence="2 3">ATCC 35992</strain>
    </source>
</reference>
<feature type="transmembrane region" description="Helical" evidence="1">
    <location>
        <begin position="59"/>
        <end position="86"/>
    </location>
</feature>
<dbReference type="EMBL" id="FUXZ01000006">
    <property type="protein sequence ID" value="SKA65546.1"/>
    <property type="molecule type" value="Genomic_DNA"/>
</dbReference>
<keyword evidence="1" id="KW-1133">Transmembrane helix</keyword>
<feature type="transmembrane region" description="Helical" evidence="1">
    <location>
        <begin position="12"/>
        <end position="39"/>
    </location>
</feature>
<keyword evidence="1" id="KW-0812">Transmembrane</keyword>
<keyword evidence="3" id="KW-1185">Reference proteome</keyword>
<dbReference type="AlphaFoldDB" id="A0A1T4VKT7"/>
<protein>
    <submittedName>
        <fullName evidence="2">Uncharacterized protein</fullName>
    </submittedName>
</protein>
<evidence type="ECO:0000313" key="2">
    <source>
        <dbReference type="EMBL" id="SKA65546.1"/>
    </source>
</evidence>
<proteinExistence type="predicted"/>
<name>A0A1T4VKT7_9FIRM</name>